<evidence type="ECO:0000256" key="1">
    <source>
        <dbReference type="ARBA" id="ARBA00004953"/>
    </source>
</evidence>
<evidence type="ECO:0000313" key="5">
    <source>
        <dbReference type="Proteomes" id="UP000201613"/>
    </source>
</evidence>
<dbReference type="PANTHER" id="PTHR36925">
    <property type="entry name" value="COBALT-PRECORRIN-6A REDUCTASE"/>
    <property type="match status" value="1"/>
</dbReference>
<keyword evidence="3 4" id="KW-0560">Oxidoreductase</keyword>
<dbReference type="InterPro" id="IPR003723">
    <property type="entry name" value="Precorrin-6x_reduct"/>
</dbReference>
<accession>A0A238LGG9</accession>
<gene>
    <name evidence="4" type="primary">cobK</name>
    <name evidence="4" type="ORF">LOM8899_02136</name>
</gene>
<evidence type="ECO:0000313" key="4">
    <source>
        <dbReference type="EMBL" id="SMY07990.1"/>
    </source>
</evidence>
<dbReference type="AlphaFoldDB" id="A0A238LGG9"/>
<sequence length="217" mass="23481">MLASLAGATRSPKPLPVPTRVGGFDGEAGFWRCVQDNDITAVLDATHPFAERITRRTARLCAERGMPYLRLDRPAWQPQPEDRWVMIQSEDQAAAHVGAGQVVFLATGRQTLERFAGLAVAQVIARVVDPPQSPFPFAGGRFEVGRPPFDVASEVALFQRLKVDWLVVKNAGGSGGWAKLEAARALGLPVLMLERPARPEAPVVETVAAALGWVRAL</sequence>
<name>A0A238LGG9_9RHOB</name>
<keyword evidence="2" id="KW-0169">Cobalamin biosynthesis</keyword>
<dbReference type="GO" id="GO:0016994">
    <property type="term" value="F:precorrin-6A reductase activity"/>
    <property type="evidence" value="ECO:0007669"/>
    <property type="project" value="UniProtKB-EC"/>
</dbReference>
<reference evidence="4 5" key="1">
    <citation type="submission" date="2017-05" db="EMBL/GenBank/DDBJ databases">
        <authorList>
            <person name="Song R."/>
            <person name="Chenine A.L."/>
            <person name="Ruprecht R.M."/>
        </authorList>
    </citation>
    <scope>NUCLEOTIDE SEQUENCE [LARGE SCALE GENOMIC DNA]</scope>
    <source>
        <strain evidence="4 5">CECT 8899</strain>
    </source>
</reference>
<evidence type="ECO:0000256" key="3">
    <source>
        <dbReference type="ARBA" id="ARBA00023002"/>
    </source>
</evidence>
<proteinExistence type="predicted"/>
<dbReference type="Proteomes" id="UP000201613">
    <property type="component" value="Unassembled WGS sequence"/>
</dbReference>
<dbReference type="PANTHER" id="PTHR36925:SF1">
    <property type="entry name" value="COBALT-PRECORRIN-6A REDUCTASE"/>
    <property type="match status" value="1"/>
</dbReference>
<dbReference type="GO" id="GO:0009236">
    <property type="term" value="P:cobalamin biosynthetic process"/>
    <property type="evidence" value="ECO:0007669"/>
    <property type="project" value="UniProtKB-UniPathway"/>
</dbReference>
<comment type="pathway">
    <text evidence="1">Cofactor biosynthesis; adenosylcobalamin biosynthesis.</text>
</comment>
<protein>
    <submittedName>
        <fullName evidence="4">Precorrin-6A reductase</fullName>
        <ecNumber evidence="4">1.3.1.54</ecNumber>
    </submittedName>
</protein>
<dbReference type="PROSITE" id="PS51014">
    <property type="entry name" value="COBK_CBIJ"/>
    <property type="match status" value="1"/>
</dbReference>
<dbReference type="EMBL" id="FXZK01000003">
    <property type="protein sequence ID" value="SMY07990.1"/>
    <property type="molecule type" value="Genomic_DNA"/>
</dbReference>
<dbReference type="Pfam" id="PF02571">
    <property type="entry name" value="CbiJ"/>
    <property type="match status" value="1"/>
</dbReference>
<organism evidence="4 5">
    <name type="scientific">Flavimaricola marinus</name>
    <dbReference type="NCBI Taxonomy" id="1819565"/>
    <lineage>
        <taxon>Bacteria</taxon>
        <taxon>Pseudomonadati</taxon>
        <taxon>Pseudomonadota</taxon>
        <taxon>Alphaproteobacteria</taxon>
        <taxon>Rhodobacterales</taxon>
        <taxon>Paracoccaceae</taxon>
        <taxon>Flavimaricola</taxon>
    </lineage>
</organism>
<dbReference type="UniPathway" id="UPA00148"/>
<dbReference type="EC" id="1.3.1.54" evidence="4"/>
<keyword evidence="5" id="KW-1185">Reference proteome</keyword>
<evidence type="ECO:0000256" key="2">
    <source>
        <dbReference type="ARBA" id="ARBA00022573"/>
    </source>
</evidence>